<protein>
    <submittedName>
        <fullName evidence="2">Uncharacterized protein</fullName>
    </submittedName>
</protein>
<keyword evidence="1" id="KW-1133">Transmembrane helix</keyword>
<reference evidence="2 3" key="1">
    <citation type="submission" date="2023-08" db="EMBL/GenBank/DDBJ databases">
        <title>Draft genome sequence of Algoriphagus confluentis.</title>
        <authorList>
            <person name="Takatani N."/>
            <person name="Hosokawa M."/>
            <person name="Sawabe T."/>
        </authorList>
    </citation>
    <scope>NUCLEOTIDE SEQUENCE [LARGE SCALE GENOMIC DNA]</scope>
    <source>
        <strain evidence="2 3">NBRC 111222</strain>
    </source>
</reference>
<evidence type="ECO:0000313" key="3">
    <source>
        <dbReference type="Proteomes" id="UP001338309"/>
    </source>
</evidence>
<keyword evidence="3" id="KW-1185">Reference proteome</keyword>
<keyword evidence="1" id="KW-0812">Transmembrane</keyword>
<feature type="transmembrane region" description="Helical" evidence="1">
    <location>
        <begin position="34"/>
        <end position="64"/>
    </location>
</feature>
<proteinExistence type="predicted"/>
<evidence type="ECO:0000313" key="2">
    <source>
        <dbReference type="EMBL" id="GMQ29087.1"/>
    </source>
</evidence>
<sequence>MNKHIKNLSLGFILSVILGFLVYSSNNKFELGGYMIGAIFGGGVSLFLISLGVSSIIGLIFRFFKKSFWGVFYKCFWLIFLLTSFFVLVGTFI</sequence>
<dbReference type="EMBL" id="BTPD01000005">
    <property type="protein sequence ID" value="GMQ29087.1"/>
    <property type="molecule type" value="Genomic_DNA"/>
</dbReference>
<accession>A0ABQ6PM88</accession>
<keyword evidence="1" id="KW-0472">Membrane</keyword>
<feature type="transmembrane region" description="Helical" evidence="1">
    <location>
        <begin position="71"/>
        <end position="92"/>
    </location>
</feature>
<comment type="caution">
    <text evidence="2">The sequence shown here is derived from an EMBL/GenBank/DDBJ whole genome shotgun (WGS) entry which is preliminary data.</text>
</comment>
<organism evidence="2 3">
    <name type="scientific">Algoriphagus confluentis</name>
    <dbReference type="NCBI Taxonomy" id="1697556"/>
    <lineage>
        <taxon>Bacteria</taxon>
        <taxon>Pseudomonadati</taxon>
        <taxon>Bacteroidota</taxon>
        <taxon>Cytophagia</taxon>
        <taxon>Cytophagales</taxon>
        <taxon>Cyclobacteriaceae</taxon>
        <taxon>Algoriphagus</taxon>
    </lineage>
</organism>
<name>A0ABQ6PM88_9BACT</name>
<gene>
    <name evidence="2" type="ORF">Aconfl_17300</name>
</gene>
<evidence type="ECO:0000256" key="1">
    <source>
        <dbReference type="SAM" id="Phobius"/>
    </source>
</evidence>
<dbReference type="RefSeq" id="WP_338223817.1">
    <property type="nucleotide sequence ID" value="NZ_BTPD01000005.1"/>
</dbReference>
<dbReference type="Proteomes" id="UP001338309">
    <property type="component" value="Unassembled WGS sequence"/>
</dbReference>